<reference evidence="2" key="1">
    <citation type="journal article" date="2023" name="Mol. Phylogenet. Evol.">
        <title>Genome-scale phylogeny and comparative genomics of the fungal order Sordariales.</title>
        <authorList>
            <person name="Hensen N."/>
            <person name="Bonometti L."/>
            <person name="Westerberg I."/>
            <person name="Brannstrom I.O."/>
            <person name="Guillou S."/>
            <person name="Cros-Aarteil S."/>
            <person name="Calhoun S."/>
            <person name="Haridas S."/>
            <person name="Kuo A."/>
            <person name="Mondo S."/>
            <person name="Pangilinan J."/>
            <person name="Riley R."/>
            <person name="LaButti K."/>
            <person name="Andreopoulos B."/>
            <person name="Lipzen A."/>
            <person name="Chen C."/>
            <person name="Yan M."/>
            <person name="Daum C."/>
            <person name="Ng V."/>
            <person name="Clum A."/>
            <person name="Steindorff A."/>
            <person name="Ohm R.A."/>
            <person name="Martin F."/>
            <person name="Silar P."/>
            <person name="Natvig D.O."/>
            <person name="Lalanne C."/>
            <person name="Gautier V."/>
            <person name="Ament-Velasquez S.L."/>
            <person name="Kruys A."/>
            <person name="Hutchinson M.I."/>
            <person name="Powell A.J."/>
            <person name="Barry K."/>
            <person name="Miller A.N."/>
            <person name="Grigoriev I.V."/>
            <person name="Debuchy R."/>
            <person name="Gladieux P."/>
            <person name="Hiltunen Thoren M."/>
            <person name="Johannesson H."/>
        </authorList>
    </citation>
    <scope>NUCLEOTIDE SEQUENCE</scope>
    <source>
        <strain evidence="2">SMH4131-1</strain>
    </source>
</reference>
<comment type="caution">
    <text evidence="2">The sequence shown here is derived from an EMBL/GenBank/DDBJ whole genome shotgun (WGS) entry which is preliminary data.</text>
</comment>
<organism evidence="2 3">
    <name type="scientific">Cercophora scortea</name>
    <dbReference type="NCBI Taxonomy" id="314031"/>
    <lineage>
        <taxon>Eukaryota</taxon>
        <taxon>Fungi</taxon>
        <taxon>Dikarya</taxon>
        <taxon>Ascomycota</taxon>
        <taxon>Pezizomycotina</taxon>
        <taxon>Sordariomycetes</taxon>
        <taxon>Sordariomycetidae</taxon>
        <taxon>Sordariales</taxon>
        <taxon>Lasiosphaeriaceae</taxon>
        <taxon>Cercophora</taxon>
    </lineage>
</organism>
<dbReference type="Proteomes" id="UP001286456">
    <property type="component" value="Unassembled WGS sequence"/>
</dbReference>
<dbReference type="AlphaFoldDB" id="A0AAE0IXN8"/>
<gene>
    <name evidence="2" type="ORF">B0T19DRAFT_398552</name>
</gene>
<proteinExistence type="predicted"/>
<protein>
    <submittedName>
        <fullName evidence="2">Uncharacterized protein</fullName>
    </submittedName>
</protein>
<sequence length="157" mass="18131">MGPLVLDSLDHRSKLLLSGHRLRTKHDSDQTDTSIMLRGILGLTLARSSGLFETQPNSNKVTKSRPKERRGHQDPNKKRSAVRWTLEEERLLVRMNQINEKQRPTNAVMGESWEEAMITLEKTQVDHDQAQRARHDEVVDLDQGTHRVIERFSADFQ</sequence>
<evidence type="ECO:0000256" key="1">
    <source>
        <dbReference type="SAM" id="MobiDB-lite"/>
    </source>
</evidence>
<reference evidence="2" key="2">
    <citation type="submission" date="2023-06" db="EMBL/GenBank/DDBJ databases">
        <authorList>
            <consortium name="Lawrence Berkeley National Laboratory"/>
            <person name="Haridas S."/>
            <person name="Hensen N."/>
            <person name="Bonometti L."/>
            <person name="Westerberg I."/>
            <person name="Brannstrom I.O."/>
            <person name="Guillou S."/>
            <person name="Cros-Aarteil S."/>
            <person name="Calhoun S."/>
            <person name="Kuo A."/>
            <person name="Mondo S."/>
            <person name="Pangilinan J."/>
            <person name="Riley R."/>
            <person name="Labutti K."/>
            <person name="Andreopoulos B."/>
            <person name="Lipzen A."/>
            <person name="Chen C."/>
            <person name="Yanf M."/>
            <person name="Daum C."/>
            <person name="Ng V."/>
            <person name="Clum A."/>
            <person name="Steindorff A."/>
            <person name="Ohm R."/>
            <person name="Martin F."/>
            <person name="Silar P."/>
            <person name="Natvig D."/>
            <person name="Lalanne C."/>
            <person name="Gautier V."/>
            <person name="Ament-Velasquez S.L."/>
            <person name="Kruys A."/>
            <person name="Hutchinson M.I."/>
            <person name="Powell A.J."/>
            <person name="Barry K."/>
            <person name="Miller A.N."/>
            <person name="Grigoriev I.V."/>
            <person name="Debuchy R."/>
            <person name="Gladieux P."/>
            <person name="Thoren M.H."/>
            <person name="Johannesson H."/>
        </authorList>
    </citation>
    <scope>NUCLEOTIDE SEQUENCE</scope>
    <source>
        <strain evidence="2">SMH4131-1</strain>
    </source>
</reference>
<keyword evidence="3" id="KW-1185">Reference proteome</keyword>
<name>A0AAE0IXN8_9PEZI</name>
<evidence type="ECO:0000313" key="3">
    <source>
        <dbReference type="Proteomes" id="UP001286456"/>
    </source>
</evidence>
<feature type="region of interest" description="Disordered" evidence="1">
    <location>
        <begin position="51"/>
        <end position="81"/>
    </location>
</feature>
<feature type="compositionally biased region" description="Polar residues" evidence="1">
    <location>
        <begin position="51"/>
        <end position="61"/>
    </location>
</feature>
<evidence type="ECO:0000313" key="2">
    <source>
        <dbReference type="EMBL" id="KAK3332817.1"/>
    </source>
</evidence>
<accession>A0AAE0IXN8</accession>
<dbReference type="EMBL" id="JAUEPO010000002">
    <property type="protein sequence ID" value="KAK3332817.1"/>
    <property type="molecule type" value="Genomic_DNA"/>
</dbReference>